<sequence>MRAYGMMAGLLSFARGMVFKPSRELLSKHILPKSESLPSNSEKENGYFDIRFFCETANKDNINSKVTVYKDRGYGSSSRMLADSALC</sequence>
<accession>A0ABU9XB94</accession>
<protein>
    <submittedName>
        <fullName evidence="1">Saccharopine dehydrogenase</fullName>
    </submittedName>
</protein>
<proteinExistence type="predicted"/>
<evidence type="ECO:0000313" key="1">
    <source>
        <dbReference type="EMBL" id="MEN2752681.1"/>
    </source>
</evidence>
<organism evidence="1 2">
    <name type="scientific">Psychrobacter saeujeotis</name>
    <dbReference type="NCBI Taxonomy" id="3143436"/>
    <lineage>
        <taxon>Bacteria</taxon>
        <taxon>Pseudomonadati</taxon>
        <taxon>Pseudomonadota</taxon>
        <taxon>Gammaproteobacteria</taxon>
        <taxon>Moraxellales</taxon>
        <taxon>Moraxellaceae</taxon>
        <taxon>Psychrobacter</taxon>
    </lineage>
</organism>
<feature type="non-terminal residue" evidence="1">
    <location>
        <position position="87"/>
    </location>
</feature>
<keyword evidence="2" id="KW-1185">Reference proteome</keyword>
<reference evidence="1 2" key="1">
    <citation type="submission" date="2024-05" db="EMBL/GenBank/DDBJ databases">
        <authorList>
            <person name="Kim H.-Y."/>
            <person name="Kim E."/>
            <person name="Cai Y."/>
            <person name="Yang S.-M."/>
            <person name="Lee W."/>
        </authorList>
    </citation>
    <scope>NUCLEOTIDE SEQUENCE [LARGE SCALE GENOMIC DNA]</scope>
    <source>
        <strain evidence="1 2">FBL11</strain>
    </source>
</reference>
<gene>
    <name evidence="1" type="ORF">AAIR29_13705</name>
</gene>
<dbReference type="EMBL" id="JBDGHN010000035">
    <property type="protein sequence ID" value="MEN2752681.1"/>
    <property type="molecule type" value="Genomic_DNA"/>
</dbReference>
<comment type="caution">
    <text evidence="1">The sequence shown here is derived from an EMBL/GenBank/DDBJ whole genome shotgun (WGS) entry which is preliminary data.</text>
</comment>
<dbReference type="Proteomes" id="UP001461960">
    <property type="component" value="Unassembled WGS sequence"/>
</dbReference>
<evidence type="ECO:0000313" key="2">
    <source>
        <dbReference type="Proteomes" id="UP001461960"/>
    </source>
</evidence>
<name>A0ABU9XB94_9GAMM</name>